<accession>A0A392RI92</accession>
<sequence>MQITSHAVGLYADVVGLIQRVPHYLDQPAEVVAEEIPAAEVQVDLEHQVPPPEGEPEQQPTVAPEAIEPTLGAQILDAIRELRADFSRQEQTVTARFNAVEVRLDGIEDV</sequence>
<name>A0A392RI92_9FABA</name>
<comment type="caution">
    <text evidence="1">The sequence shown here is derived from an EMBL/GenBank/DDBJ whole genome shotgun (WGS) entry which is preliminary data.</text>
</comment>
<proteinExistence type="predicted"/>
<organism evidence="1 2">
    <name type="scientific">Trifolium medium</name>
    <dbReference type="NCBI Taxonomy" id="97028"/>
    <lineage>
        <taxon>Eukaryota</taxon>
        <taxon>Viridiplantae</taxon>
        <taxon>Streptophyta</taxon>
        <taxon>Embryophyta</taxon>
        <taxon>Tracheophyta</taxon>
        <taxon>Spermatophyta</taxon>
        <taxon>Magnoliopsida</taxon>
        <taxon>eudicotyledons</taxon>
        <taxon>Gunneridae</taxon>
        <taxon>Pentapetalae</taxon>
        <taxon>rosids</taxon>
        <taxon>fabids</taxon>
        <taxon>Fabales</taxon>
        <taxon>Fabaceae</taxon>
        <taxon>Papilionoideae</taxon>
        <taxon>50 kb inversion clade</taxon>
        <taxon>NPAAA clade</taxon>
        <taxon>Hologalegina</taxon>
        <taxon>IRL clade</taxon>
        <taxon>Trifolieae</taxon>
        <taxon>Trifolium</taxon>
    </lineage>
</organism>
<protein>
    <submittedName>
        <fullName evidence="1">TIR-NBS-LRR RCT1 resistance protein</fullName>
    </submittedName>
</protein>
<dbReference type="AlphaFoldDB" id="A0A392RI92"/>
<dbReference type="EMBL" id="LXQA010224389">
    <property type="protein sequence ID" value="MCI35536.1"/>
    <property type="molecule type" value="Genomic_DNA"/>
</dbReference>
<evidence type="ECO:0000313" key="2">
    <source>
        <dbReference type="Proteomes" id="UP000265520"/>
    </source>
</evidence>
<feature type="non-terminal residue" evidence="1">
    <location>
        <position position="110"/>
    </location>
</feature>
<keyword evidence="2" id="KW-1185">Reference proteome</keyword>
<evidence type="ECO:0000313" key="1">
    <source>
        <dbReference type="EMBL" id="MCI35536.1"/>
    </source>
</evidence>
<dbReference type="Proteomes" id="UP000265520">
    <property type="component" value="Unassembled WGS sequence"/>
</dbReference>
<reference evidence="1 2" key="1">
    <citation type="journal article" date="2018" name="Front. Plant Sci.">
        <title>Red Clover (Trifolium pratense) and Zigzag Clover (T. medium) - A Picture of Genomic Similarities and Differences.</title>
        <authorList>
            <person name="Dluhosova J."/>
            <person name="Istvanek J."/>
            <person name="Nedelnik J."/>
            <person name="Repkova J."/>
        </authorList>
    </citation>
    <scope>NUCLEOTIDE SEQUENCE [LARGE SCALE GENOMIC DNA]</scope>
    <source>
        <strain evidence="2">cv. 10/8</strain>
        <tissue evidence="1">Leaf</tissue>
    </source>
</reference>